<comment type="catalytic activity">
    <reaction evidence="1">
        <text>beta-D-GlcNAc-(1-&gt;4)-Mur2Ac(oyl-L-Ala-gamma-D-Glu-L-Lys-D-Ala-D-Ala)-di-trans,octa-cis-undecaprenyl diphosphate + ATP = beta-D-GlcNAc-(1-&gt;4)-Mur2Ac(oyl-L-Ala-gamma-D-O-P-Glu-L-Lys-D-Ala-D-Ala)-di-trans,octa-cis-undecaprenyl diphosphate + ADP</text>
        <dbReference type="Rhea" id="RHEA:59488"/>
        <dbReference type="ChEBI" id="CHEBI:30616"/>
        <dbReference type="ChEBI" id="CHEBI:60033"/>
        <dbReference type="ChEBI" id="CHEBI:143132"/>
        <dbReference type="ChEBI" id="CHEBI:456216"/>
    </reaction>
</comment>
<dbReference type="InterPro" id="IPR013564">
    <property type="entry name" value="MurT_C"/>
</dbReference>
<keyword evidence="4" id="KW-1185">Reference proteome</keyword>
<comment type="catalytic activity">
    <reaction evidence="1">
        <text>beta-D-GlcNAc-(1-&gt;4)-Mur2Ac(oyl-L-Ala-gamma-D-Glu-L-Lys-D-Ala-D-Ala)-di-trans,octa-cis-undecaprenyl diphosphate + L-glutamine + ATP + H2O = beta-D-GlcNAc-(1-&gt;4)-Mur2Ac(oyl-L-Ala-D-isoglutaminyl-L-Lys-D-Ala-D-Ala)-di-trans,octa-cis-undecaprenyl diphosphate + L-glutamate + ADP + phosphate + H(+)</text>
        <dbReference type="Rhea" id="RHEA:57928"/>
        <dbReference type="ChEBI" id="CHEBI:15377"/>
        <dbReference type="ChEBI" id="CHEBI:15378"/>
        <dbReference type="ChEBI" id="CHEBI:29985"/>
        <dbReference type="ChEBI" id="CHEBI:30616"/>
        <dbReference type="ChEBI" id="CHEBI:43474"/>
        <dbReference type="ChEBI" id="CHEBI:58359"/>
        <dbReference type="ChEBI" id="CHEBI:60033"/>
        <dbReference type="ChEBI" id="CHEBI:62233"/>
        <dbReference type="ChEBI" id="CHEBI:456216"/>
        <dbReference type="EC" id="6.3.5.13"/>
    </reaction>
</comment>
<dbReference type="Proteomes" id="UP000700908">
    <property type="component" value="Unassembled WGS sequence"/>
</dbReference>
<comment type="similarity">
    <text evidence="1">Belongs to the MurCDEF family. MurT subfamily.</text>
</comment>
<gene>
    <name evidence="1" type="primary">murT</name>
    <name evidence="3" type="ORF">K6V98_00875</name>
</gene>
<accession>A0ABS7MHT7</accession>
<keyword evidence="1" id="KW-0547">Nucleotide-binding</keyword>
<keyword evidence="1" id="KW-0573">Peptidoglycan synthesis</keyword>
<feature type="binding site" evidence="1">
    <location>
        <position position="243"/>
    </location>
    <ligand>
        <name>Zn(2+)</name>
        <dbReference type="ChEBI" id="CHEBI:29105"/>
    </ligand>
</feature>
<reference evidence="3 4" key="1">
    <citation type="submission" date="2021-08" db="EMBL/GenBank/DDBJ databases">
        <title>Collinsella faecalis sp. nov. isolated from swine faeces.</title>
        <authorList>
            <person name="Oh B.S."/>
            <person name="Lee J.H."/>
        </authorList>
    </citation>
    <scope>NUCLEOTIDE SEQUENCE [LARGE SCALE GENOMIC DNA]</scope>
    <source>
        <strain evidence="3 4">AGMB00827</strain>
    </source>
</reference>
<dbReference type="RefSeq" id="WP_222198642.1">
    <property type="nucleotide sequence ID" value="NZ_JAIMFO010000004.1"/>
</dbReference>
<dbReference type="Pfam" id="PF08353">
    <property type="entry name" value="MurT_C"/>
    <property type="match status" value="1"/>
</dbReference>
<evidence type="ECO:0000256" key="1">
    <source>
        <dbReference type="HAMAP-Rule" id="MF_02214"/>
    </source>
</evidence>
<keyword evidence="1" id="KW-0479">Metal-binding</keyword>
<comment type="caution">
    <text evidence="1">Lacks conserved residue(s) required for the propagation of feature annotation.</text>
</comment>
<feature type="binding site" evidence="1">
    <location>
        <position position="221"/>
    </location>
    <ligand>
        <name>Zn(2+)</name>
        <dbReference type="ChEBI" id="CHEBI:29105"/>
    </ligand>
</feature>
<keyword evidence="1" id="KW-0961">Cell wall biogenesis/degradation</keyword>
<sequence length="481" mass="52732">MRRPDTPDAGQLPRSLRFFLALLAAKLVSAVLRLMGRSASQFPGSVAERICPDFLSRIGKAQTTVCVTGTNGKTTTTNLLDDILIAAGKRPIMNRSGSNLLTGIGTSLLGDARLNGSMRSELASFELDELSCRLVLPPLAPEFLVVTNLYRDSFMRNANPDYIYGVIQDAIQPNMHLILNADDLITCRLGTDANRKTFFSIGQLPESLEEAEGIVCDLAACPECGGALEYEWCHLRHLGRASCSRCGFHNPAPDYLVTRVDRDVNEFVVAEICHADNQGKVPEYTYRIKTYSIANLYNLLAAITAARELGIPGAQLEKILASDQVAITSARYSEQTVAGTRLVNLASKGWNSTAVSTALRTIRSEPGSKAVVIFVAFFGLDENARTTEFPGWIYQVDFDHLLDDDIKQVIIHGCYAKDLLLRLELAGVDKAHVVIADDELDAANRVQLEGIDAVFCAFDIEAHAESERFRDRVAKRLTAGF</sequence>
<evidence type="ECO:0000313" key="3">
    <source>
        <dbReference type="EMBL" id="MBY4796921.1"/>
    </source>
</evidence>
<proteinExistence type="inferred from homology"/>
<keyword evidence="1" id="KW-0862">Zinc</keyword>
<dbReference type="InterPro" id="IPR043703">
    <property type="entry name" value="Lipid_II_synth_MurT"/>
</dbReference>
<dbReference type="HAMAP" id="MF_02214">
    <property type="entry name" value="Lipid_II_synth_MurT"/>
    <property type="match status" value="1"/>
</dbReference>
<dbReference type="PANTHER" id="PTHR23135:SF7">
    <property type="entry name" value="LIPID II ISOGLUTAMINYL SYNTHASE (GLUTAMINE-HYDROLYZING) SUBUNIT MURT"/>
    <property type="match status" value="1"/>
</dbReference>
<dbReference type="EMBL" id="JAIMFO010000004">
    <property type="protein sequence ID" value="MBY4796921.1"/>
    <property type="molecule type" value="Genomic_DNA"/>
</dbReference>
<keyword evidence="1" id="KW-0133">Cell shape</keyword>
<comment type="subunit">
    <text evidence="1">Forms a heterodimer with GatD.</text>
</comment>
<comment type="catalytic activity">
    <reaction evidence="1">
        <text>beta-D-GlcNAc-(1-&gt;4)-Mur2Ac(oyl-L-Ala-gamma-D-O-P-Glu-L-Lys-D-Ala-D-Ala)-di-trans,octa-cis-undecaprenyl diphosphate + NH4(+) = beta-D-GlcNAc-(1-&gt;4)-Mur2Ac(oyl-L-Ala-D-isoglutaminyl-L-Lys-D-Ala-D-Ala)-di-trans,octa-cis-undecaprenyl diphosphate + phosphate + H(+)</text>
        <dbReference type="Rhea" id="RHEA:57932"/>
        <dbReference type="ChEBI" id="CHEBI:15378"/>
        <dbReference type="ChEBI" id="CHEBI:28938"/>
        <dbReference type="ChEBI" id="CHEBI:43474"/>
        <dbReference type="ChEBI" id="CHEBI:62233"/>
        <dbReference type="ChEBI" id="CHEBI:143132"/>
    </reaction>
</comment>
<dbReference type="EC" id="6.3.5.13" evidence="1"/>
<keyword evidence="1" id="KW-0067">ATP-binding</keyword>
<dbReference type="GO" id="GO:0016874">
    <property type="term" value="F:ligase activity"/>
    <property type="evidence" value="ECO:0007669"/>
    <property type="project" value="UniProtKB-KW"/>
</dbReference>
<keyword evidence="1 3" id="KW-0436">Ligase</keyword>
<comment type="function">
    <text evidence="1">The lipid II isoglutaminyl synthase complex catalyzes the formation of alpha-D-isoglutamine in the cell wall lipid II stem peptide. The MurT subunit catalyzes the ATP-dependent amidation of D-glutamate residue of lipid II, converting it to an isoglutamine residue.</text>
</comment>
<dbReference type="InterPro" id="IPR036565">
    <property type="entry name" value="Mur-like_cat_sf"/>
</dbReference>
<name>A0ABS7MHT7_9ACTN</name>
<evidence type="ECO:0000313" key="4">
    <source>
        <dbReference type="Proteomes" id="UP000700908"/>
    </source>
</evidence>
<dbReference type="Gene3D" id="3.40.1190.10">
    <property type="entry name" value="Mur-like, catalytic domain"/>
    <property type="match status" value="1"/>
</dbReference>
<dbReference type="SUPFAM" id="SSF53623">
    <property type="entry name" value="MurD-like peptide ligases, catalytic domain"/>
    <property type="match status" value="1"/>
</dbReference>
<feature type="domain" description="Lipid II isoglutaminyl synthase (glutamine-hydrolyzing) subunit MurT C-terminal" evidence="2">
    <location>
        <begin position="351"/>
        <end position="444"/>
    </location>
</feature>
<dbReference type="PANTHER" id="PTHR23135">
    <property type="entry name" value="MUR LIGASE FAMILY MEMBER"/>
    <property type="match status" value="1"/>
</dbReference>
<feature type="binding site" evidence="1">
    <location>
        <position position="224"/>
    </location>
    <ligand>
        <name>Zn(2+)</name>
        <dbReference type="ChEBI" id="CHEBI:29105"/>
    </ligand>
</feature>
<comment type="caution">
    <text evidence="3">The sequence shown here is derived from an EMBL/GenBank/DDBJ whole genome shotgun (WGS) entry which is preliminary data.</text>
</comment>
<protein>
    <recommendedName>
        <fullName evidence="1">Lipid II isoglutaminyl synthase (glutamine-hydrolyzing) subunit MurT</fullName>
        <ecNumber evidence="1">6.3.5.13</ecNumber>
    </recommendedName>
</protein>
<feature type="binding site" evidence="1">
    <location>
        <position position="246"/>
    </location>
    <ligand>
        <name>Zn(2+)</name>
        <dbReference type="ChEBI" id="CHEBI:29105"/>
    </ligand>
</feature>
<organism evidence="3 4">
    <name type="scientific">Collinsella ureilytica</name>
    <dbReference type="NCBI Taxonomy" id="2869515"/>
    <lineage>
        <taxon>Bacteria</taxon>
        <taxon>Bacillati</taxon>
        <taxon>Actinomycetota</taxon>
        <taxon>Coriobacteriia</taxon>
        <taxon>Coriobacteriales</taxon>
        <taxon>Coriobacteriaceae</taxon>
        <taxon>Collinsella</taxon>
    </lineage>
</organism>
<evidence type="ECO:0000259" key="2">
    <source>
        <dbReference type="Pfam" id="PF08353"/>
    </source>
</evidence>
<comment type="pathway">
    <text evidence="1">Cell wall biogenesis; peptidoglycan biosynthesis.</text>
</comment>